<keyword evidence="1" id="KW-1133">Transmembrane helix</keyword>
<dbReference type="InterPro" id="IPR005572">
    <property type="entry name" value="Anti-sigma_E_RseA_N"/>
</dbReference>
<gene>
    <name evidence="3" type="ORF">DFP76_102327</name>
</gene>
<feature type="transmembrane region" description="Helical" evidence="1">
    <location>
        <begin position="103"/>
        <end position="126"/>
    </location>
</feature>
<keyword evidence="1" id="KW-0812">Transmembrane</keyword>
<keyword evidence="4" id="KW-1185">Reference proteome</keyword>
<reference evidence="3 4" key="1">
    <citation type="submission" date="2018-06" db="EMBL/GenBank/DDBJ databases">
        <title>Genomic Encyclopedia of Type Strains, Phase III (KMG-III): the genomes of soil and plant-associated and newly described type strains.</title>
        <authorList>
            <person name="Whitman W."/>
        </authorList>
    </citation>
    <scope>NUCLEOTIDE SEQUENCE [LARGE SCALE GENOMIC DNA]</scope>
    <source>
        <strain evidence="3 4">CECT 7732</strain>
    </source>
</reference>
<protein>
    <submittedName>
        <fullName evidence="3">RseA-like anti sigma(E) protein</fullName>
    </submittedName>
</protein>
<dbReference type="Pfam" id="PF03872">
    <property type="entry name" value="RseA_N"/>
    <property type="match status" value="1"/>
</dbReference>
<comment type="caution">
    <text evidence="3">The sequence shown here is derived from an EMBL/GenBank/DDBJ whole genome shotgun (WGS) entry which is preliminary data.</text>
</comment>
<keyword evidence="1" id="KW-0472">Membrane</keyword>
<name>A0A366D4N5_9GAMM</name>
<dbReference type="Gene3D" id="1.10.10.880">
    <property type="entry name" value="Anti sigma-E protein RseA, N-terminal domain"/>
    <property type="match status" value="1"/>
</dbReference>
<evidence type="ECO:0000313" key="3">
    <source>
        <dbReference type="EMBL" id="RBO84926.1"/>
    </source>
</evidence>
<dbReference type="EMBL" id="QNRF01000002">
    <property type="protein sequence ID" value="RBO84926.1"/>
    <property type="molecule type" value="Genomic_DNA"/>
</dbReference>
<dbReference type="OrthoDB" id="6104308at2"/>
<sequence>MTSQNTHSPETMASLSAMFDGEATEQDIAALLAQDTDVLARQLEGFHAIQQYLHKDEQLAVGLNNNLLTRIHDTLEAEGETQELPELAAQVVSLPQSKVNWKMMFSGVAMAASVAFMVVFGGNLLLNSDVSQPPLTAEVSPVKGAQPVATPLAELNQQALPLDNVKLQQYLRQHAEQATMTVGQGMIPMARVVNYPVQE</sequence>
<dbReference type="Proteomes" id="UP000252086">
    <property type="component" value="Unassembled WGS sequence"/>
</dbReference>
<feature type="domain" description="Anti sigma-E protein RseA N-terminal" evidence="2">
    <location>
        <begin position="14"/>
        <end position="87"/>
    </location>
</feature>
<evidence type="ECO:0000313" key="4">
    <source>
        <dbReference type="Proteomes" id="UP000252086"/>
    </source>
</evidence>
<dbReference type="GO" id="GO:0016989">
    <property type="term" value="F:sigma factor antagonist activity"/>
    <property type="evidence" value="ECO:0007669"/>
    <property type="project" value="InterPro"/>
</dbReference>
<evidence type="ECO:0000256" key="1">
    <source>
        <dbReference type="SAM" id="Phobius"/>
    </source>
</evidence>
<proteinExistence type="predicted"/>
<dbReference type="RefSeq" id="WP_113873550.1">
    <property type="nucleotide sequence ID" value="NZ_QNRF01000002.1"/>
</dbReference>
<dbReference type="AlphaFoldDB" id="A0A366D4N5"/>
<organism evidence="3 4">
    <name type="scientific">Marinomonas aquiplantarum</name>
    <dbReference type="NCBI Taxonomy" id="491951"/>
    <lineage>
        <taxon>Bacteria</taxon>
        <taxon>Pseudomonadati</taxon>
        <taxon>Pseudomonadota</taxon>
        <taxon>Gammaproteobacteria</taxon>
        <taxon>Oceanospirillales</taxon>
        <taxon>Oceanospirillaceae</taxon>
        <taxon>Marinomonas</taxon>
    </lineage>
</organism>
<dbReference type="InterPro" id="IPR036147">
    <property type="entry name" value="Anti-sigma_E_RseA_N_sf"/>
</dbReference>
<dbReference type="SUPFAM" id="SSF89069">
    <property type="entry name" value="N-terminal, cytoplasmic domain of anti-sigmaE factor RseA"/>
    <property type="match status" value="1"/>
</dbReference>
<evidence type="ECO:0000259" key="2">
    <source>
        <dbReference type="Pfam" id="PF03872"/>
    </source>
</evidence>
<accession>A0A366D4N5</accession>